<dbReference type="InParanoid" id="A0A7J7DEU5"/>
<comment type="catalytic activity">
    <reaction evidence="1 22">
        <text>2 a phenolic donor + H2O2 = 2 a phenolic radical donor + 2 H2O</text>
        <dbReference type="Rhea" id="RHEA:56136"/>
        <dbReference type="ChEBI" id="CHEBI:15377"/>
        <dbReference type="ChEBI" id="CHEBI:16240"/>
        <dbReference type="ChEBI" id="CHEBI:139520"/>
        <dbReference type="ChEBI" id="CHEBI:139521"/>
        <dbReference type="EC" id="1.11.1.7"/>
    </reaction>
</comment>
<dbReference type="FunFam" id="1.10.420.10:FF:000007">
    <property type="entry name" value="Peroxidase"/>
    <property type="match status" value="1"/>
</dbReference>
<dbReference type="PROSITE" id="PS00435">
    <property type="entry name" value="PEROXIDASE_1"/>
    <property type="match status" value="1"/>
</dbReference>
<evidence type="ECO:0000256" key="16">
    <source>
        <dbReference type="ARBA" id="ARBA00023324"/>
    </source>
</evidence>
<evidence type="ECO:0000256" key="6">
    <source>
        <dbReference type="ARBA" id="ARBA00022525"/>
    </source>
</evidence>
<comment type="caution">
    <text evidence="24">The sequence shown here is derived from an EMBL/GenBank/DDBJ whole genome shotgun (WGS) entry which is preliminary data.</text>
</comment>
<feature type="disulfide bond" evidence="21">
    <location>
        <begin position="72"/>
        <end position="77"/>
    </location>
</feature>
<dbReference type="FunCoup" id="A0A7J7DEU5">
    <property type="interactions" value="87"/>
</dbReference>
<evidence type="ECO:0000313" key="25">
    <source>
        <dbReference type="Proteomes" id="UP000593562"/>
    </source>
</evidence>
<dbReference type="Pfam" id="PF00141">
    <property type="entry name" value="peroxidase"/>
    <property type="match status" value="1"/>
</dbReference>
<dbReference type="GO" id="GO:0140825">
    <property type="term" value="F:lactoperoxidase activity"/>
    <property type="evidence" value="ECO:0007669"/>
    <property type="project" value="UniProtKB-EC"/>
</dbReference>
<keyword evidence="15" id="KW-0325">Glycoprotein</keyword>
<dbReference type="PANTHER" id="PTHR31517:SF59">
    <property type="entry name" value="PEROXIDASE"/>
    <property type="match status" value="1"/>
</dbReference>
<keyword evidence="12 22" id="KW-0560">Oxidoreductase</keyword>
<evidence type="ECO:0000256" key="3">
    <source>
        <dbReference type="ARBA" id="ARBA00004613"/>
    </source>
</evidence>
<feature type="binding site" evidence="19">
    <location>
        <position position="253"/>
    </location>
    <ligand>
        <name>Ca(2+)</name>
        <dbReference type="ChEBI" id="CHEBI:29108"/>
        <label>2</label>
    </ligand>
</feature>
<feature type="binding site" evidence="19">
    <location>
        <position position="243"/>
    </location>
    <ligand>
        <name>Ca(2+)</name>
        <dbReference type="ChEBI" id="CHEBI:29108"/>
        <label>2</label>
    </ligand>
</feature>
<dbReference type="PANTHER" id="PTHR31517">
    <property type="match status" value="1"/>
</dbReference>
<comment type="subcellular location">
    <subcellularLocation>
        <location evidence="3 22">Secreted</location>
    </subcellularLocation>
</comment>
<dbReference type="PROSITE" id="PS00436">
    <property type="entry name" value="PEROXIDASE_2"/>
    <property type="match status" value="1"/>
</dbReference>
<evidence type="ECO:0000256" key="10">
    <source>
        <dbReference type="ARBA" id="ARBA00022729"/>
    </source>
</evidence>
<dbReference type="InterPro" id="IPR019793">
    <property type="entry name" value="Peroxidases_heam-ligand_BS"/>
</dbReference>
<keyword evidence="16 22" id="KW-0376">Hydrogen peroxide</keyword>
<evidence type="ECO:0000313" key="24">
    <source>
        <dbReference type="EMBL" id="KAF5744880.1"/>
    </source>
</evidence>
<feature type="domain" description="Plant heme peroxidase family profile" evidence="23">
    <location>
        <begin position="27"/>
        <end position="324"/>
    </location>
</feature>
<dbReference type="PRINTS" id="PR00461">
    <property type="entry name" value="PLPEROXIDASE"/>
</dbReference>
<dbReference type="Proteomes" id="UP000593562">
    <property type="component" value="Unassembled WGS sequence"/>
</dbReference>
<evidence type="ECO:0000256" key="5">
    <source>
        <dbReference type="ARBA" id="ARBA00012313"/>
    </source>
</evidence>
<keyword evidence="11 19" id="KW-0106">Calcium</keyword>
<proteinExistence type="inferred from homology"/>
<dbReference type="InterPro" id="IPR002016">
    <property type="entry name" value="Haem_peroxidase"/>
</dbReference>
<evidence type="ECO:0000256" key="12">
    <source>
        <dbReference type="ARBA" id="ARBA00023002"/>
    </source>
</evidence>
<dbReference type="EMBL" id="JAAARO010000007">
    <property type="protein sequence ID" value="KAF5744880.1"/>
    <property type="molecule type" value="Genomic_DNA"/>
</dbReference>
<sequence>MKMHTAAALALFLGLFFVNFTGQCYGALEYGFYNRKCGFLNVESMVSRLVAANFNQDKTTAAALLRLQFHDCFVNGCDASILLDGSSSEKTAPPNLSVRGYDIIDAIKTTLEFICPGVVSCADIIVMATRDAVSLSQGGRYEVQTGRRDGLVSLASNVNLPSPDFTVSQSINAFSQKNLSPTDMVYLLGGHTIGIAHCAFFQNRLYNFNNTGKPDPTMPASLLAALMNTCPQNSASSGFANLDQNPASANIFDKSYYNQILSRRGVLEIDQELAQDPQTRGIVMAIASGNSFLTNFGNAMVKLGALEVLTGTQGEIRRSCRSVNS</sequence>
<keyword evidence="6 22" id="KW-0964">Secreted</keyword>
<dbReference type="GO" id="GO:0006979">
    <property type="term" value="P:response to oxidative stress"/>
    <property type="evidence" value="ECO:0007669"/>
    <property type="project" value="UniProtKB-UniRule"/>
</dbReference>
<keyword evidence="25" id="KW-1185">Reference proteome</keyword>
<dbReference type="Gene3D" id="1.10.420.10">
    <property type="entry name" value="Peroxidase, domain 2"/>
    <property type="match status" value="1"/>
</dbReference>
<comment type="similarity">
    <text evidence="4">Belongs to the peroxidase family. Ascorbate peroxidase subfamily.</text>
</comment>
<evidence type="ECO:0000256" key="21">
    <source>
        <dbReference type="PIRSR" id="PIRSR600823-5"/>
    </source>
</evidence>
<comment type="function">
    <text evidence="2">Removal of H(2)O(2), oxidation of toxic reductants, biosynthesis and degradation of lignin, suberization, auxin catabolism, response to environmental stresses such as wounding, pathogen attack and oxidative stress. These functions might be dependent on each isozyme/isoform in each plant tissue.</text>
</comment>
<dbReference type="InterPro" id="IPR000823">
    <property type="entry name" value="Peroxidase_pln"/>
</dbReference>
<dbReference type="InterPro" id="IPR010255">
    <property type="entry name" value="Haem_peroxidase_sf"/>
</dbReference>
<feature type="binding site" evidence="19">
    <location>
        <position position="192"/>
    </location>
    <ligand>
        <name>Ca(2+)</name>
        <dbReference type="ChEBI" id="CHEBI:29108"/>
        <label>2</label>
    </ligand>
</feature>
<evidence type="ECO:0000256" key="19">
    <source>
        <dbReference type="PIRSR" id="PIRSR600823-3"/>
    </source>
</evidence>
<protein>
    <recommendedName>
        <fullName evidence="5 22">Peroxidase</fullName>
        <ecNumber evidence="5 22">1.11.1.7</ecNumber>
    </recommendedName>
</protein>
<evidence type="ECO:0000256" key="15">
    <source>
        <dbReference type="ARBA" id="ARBA00023180"/>
    </source>
</evidence>
<feature type="active site" description="Proton acceptor" evidence="17">
    <location>
        <position position="70"/>
    </location>
</feature>
<feature type="binding site" description="axial binding residue" evidence="19">
    <location>
        <position position="191"/>
    </location>
    <ligand>
        <name>heme b</name>
        <dbReference type="ChEBI" id="CHEBI:60344"/>
    </ligand>
    <ligandPart>
        <name>Fe</name>
        <dbReference type="ChEBI" id="CHEBI:18248"/>
    </ligandPart>
</feature>
<dbReference type="GO" id="GO:0046872">
    <property type="term" value="F:metal ion binding"/>
    <property type="evidence" value="ECO:0007669"/>
    <property type="project" value="UniProtKB-UniRule"/>
</dbReference>
<keyword evidence="9 19" id="KW-0479">Metal-binding</keyword>
<keyword evidence="13 19" id="KW-0408">Iron</keyword>
<name>A0A7J7DEU5_TRIWF</name>
<keyword evidence="10 22" id="KW-0732">Signal</keyword>
<dbReference type="CDD" id="cd00693">
    <property type="entry name" value="secretory_peroxidase"/>
    <property type="match status" value="1"/>
</dbReference>
<dbReference type="PRINTS" id="PR00458">
    <property type="entry name" value="PEROXIDASE"/>
</dbReference>
<keyword evidence="14 21" id="KW-1015">Disulfide bond</keyword>
<evidence type="ECO:0000256" key="20">
    <source>
        <dbReference type="PIRSR" id="PIRSR600823-4"/>
    </source>
</evidence>
<evidence type="ECO:0000256" key="13">
    <source>
        <dbReference type="ARBA" id="ARBA00023004"/>
    </source>
</evidence>
<comment type="cofactor">
    <cofactor evidence="19 22">
        <name>Ca(2+)</name>
        <dbReference type="ChEBI" id="CHEBI:29108"/>
    </cofactor>
    <text evidence="19 22">Binds 2 calcium ions per subunit.</text>
</comment>
<evidence type="ECO:0000256" key="17">
    <source>
        <dbReference type="PIRSR" id="PIRSR600823-1"/>
    </source>
</evidence>
<dbReference type="GO" id="GO:0042744">
    <property type="term" value="P:hydrogen peroxide catabolic process"/>
    <property type="evidence" value="ECO:0007669"/>
    <property type="project" value="UniProtKB-KW"/>
</dbReference>
<accession>A0A7J7DEU5</accession>
<evidence type="ECO:0000256" key="22">
    <source>
        <dbReference type="RuleBase" id="RU362060"/>
    </source>
</evidence>
<comment type="similarity">
    <text evidence="22">Belongs to the peroxidase family. Classical plant (class III) peroxidase subfamily.</text>
</comment>
<keyword evidence="8 22" id="KW-0349">Heme</keyword>
<reference evidence="24 25" key="1">
    <citation type="journal article" date="2020" name="Nat. Commun.">
        <title>Genome of Tripterygium wilfordii and identification of cytochrome P450 involved in triptolide biosynthesis.</title>
        <authorList>
            <person name="Tu L."/>
            <person name="Su P."/>
            <person name="Zhang Z."/>
            <person name="Gao L."/>
            <person name="Wang J."/>
            <person name="Hu T."/>
            <person name="Zhou J."/>
            <person name="Zhang Y."/>
            <person name="Zhao Y."/>
            <person name="Liu Y."/>
            <person name="Song Y."/>
            <person name="Tong Y."/>
            <person name="Lu Y."/>
            <person name="Yang J."/>
            <person name="Xu C."/>
            <person name="Jia M."/>
            <person name="Peters R.J."/>
            <person name="Huang L."/>
            <person name="Gao W."/>
        </authorList>
    </citation>
    <scope>NUCLEOTIDE SEQUENCE [LARGE SCALE GENOMIC DNA]</scope>
    <source>
        <strain evidence="25">cv. XIE 37</strain>
        <tissue evidence="24">Leaf</tissue>
    </source>
</reference>
<evidence type="ECO:0000256" key="9">
    <source>
        <dbReference type="ARBA" id="ARBA00022723"/>
    </source>
</evidence>
<dbReference type="EC" id="1.11.1.7" evidence="5 22"/>
<evidence type="ECO:0000259" key="23">
    <source>
        <dbReference type="PROSITE" id="PS50873"/>
    </source>
</evidence>
<feature type="disulfide bond" evidence="21">
    <location>
        <begin position="198"/>
        <end position="230"/>
    </location>
</feature>
<feature type="binding site" evidence="19">
    <location>
        <position position="78"/>
    </location>
    <ligand>
        <name>Ca(2+)</name>
        <dbReference type="ChEBI" id="CHEBI:29108"/>
        <label>1</label>
    </ligand>
</feature>
<feature type="disulfide bond" evidence="21">
    <location>
        <begin position="37"/>
        <end position="115"/>
    </location>
</feature>
<feature type="binding site" evidence="19">
    <location>
        <position position="71"/>
    </location>
    <ligand>
        <name>Ca(2+)</name>
        <dbReference type="ChEBI" id="CHEBI:29108"/>
        <label>1</label>
    </ligand>
</feature>
<evidence type="ECO:0000256" key="8">
    <source>
        <dbReference type="ARBA" id="ARBA00022617"/>
    </source>
</evidence>
<evidence type="ECO:0000256" key="4">
    <source>
        <dbReference type="ARBA" id="ARBA00006873"/>
    </source>
</evidence>
<comment type="cofactor">
    <cofactor evidence="19 22">
        <name>heme b</name>
        <dbReference type="ChEBI" id="CHEBI:60344"/>
    </cofactor>
    <text evidence="19 22">Binds 1 heme b (iron(II)-protoporphyrin IX) group per subunit.</text>
</comment>
<feature type="site" description="Transition state stabilizer" evidence="20">
    <location>
        <position position="66"/>
    </location>
</feature>
<dbReference type="AlphaFoldDB" id="A0A7J7DEU5"/>
<feature type="binding site" evidence="18">
    <location>
        <position position="161"/>
    </location>
    <ligand>
        <name>substrate</name>
    </ligand>
</feature>
<evidence type="ECO:0000256" key="14">
    <source>
        <dbReference type="ARBA" id="ARBA00023157"/>
    </source>
</evidence>
<dbReference type="Gene3D" id="1.10.520.10">
    <property type="match status" value="1"/>
</dbReference>
<evidence type="ECO:0000256" key="2">
    <source>
        <dbReference type="ARBA" id="ARBA00002322"/>
    </source>
</evidence>
<dbReference type="OrthoDB" id="2113341at2759"/>
<evidence type="ECO:0000256" key="1">
    <source>
        <dbReference type="ARBA" id="ARBA00000189"/>
    </source>
</evidence>
<gene>
    <name evidence="24" type="ORF">HS088_TW07G00461</name>
</gene>
<evidence type="ECO:0000256" key="7">
    <source>
        <dbReference type="ARBA" id="ARBA00022559"/>
    </source>
</evidence>
<feature type="binding site" evidence="19">
    <location>
        <position position="74"/>
    </location>
    <ligand>
        <name>Ca(2+)</name>
        <dbReference type="ChEBI" id="CHEBI:29108"/>
        <label>1</label>
    </ligand>
</feature>
<dbReference type="GO" id="GO:0020037">
    <property type="term" value="F:heme binding"/>
    <property type="evidence" value="ECO:0007669"/>
    <property type="project" value="UniProtKB-UniRule"/>
</dbReference>
<dbReference type="GO" id="GO:0005576">
    <property type="term" value="C:extracellular region"/>
    <property type="evidence" value="ECO:0007669"/>
    <property type="project" value="UniProtKB-SubCell"/>
</dbReference>
<evidence type="ECO:0000256" key="11">
    <source>
        <dbReference type="ARBA" id="ARBA00022837"/>
    </source>
</evidence>
<feature type="disulfide bond" evidence="21">
    <location>
        <begin position="121"/>
        <end position="320"/>
    </location>
</feature>
<evidence type="ECO:0000256" key="18">
    <source>
        <dbReference type="PIRSR" id="PIRSR600823-2"/>
    </source>
</evidence>
<feature type="binding site" evidence="19">
    <location>
        <position position="76"/>
    </location>
    <ligand>
        <name>Ca(2+)</name>
        <dbReference type="ChEBI" id="CHEBI:29108"/>
        <label>1</label>
    </ligand>
</feature>
<keyword evidence="7 22" id="KW-0575">Peroxidase</keyword>
<dbReference type="SUPFAM" id="SSF48113">
    <property type="entry name" value="Heme-dependent peroxidases"/>
    <property type="match status" value="1"/>
</dbReference>
<dbReference type="PROSITE" id="PS50873">
    <property type="entry name" value="PEROXIDASE_4"/>
    <property type="match status" value="1"/>
</dbReference>
<feature type="chain" id="PRO_5029949751" description="Peroxidase" evidence="22">
    <location>
        <begin position="27"/>
        <end position="325"/>
    </location>
</feature>
<dbReference type="InterPro" id="IPR033905">
    <property type="entry name" value="Secretory_peroxidase"/>
</dbReference>
<feature type="binding site" evidence="19">
    <location>
        <position position="89"/>
    </location>
    <ligand>
        <name>Ca(2+)</name>
        <dbReference type="ChEBI" id="CHEBI:29108"/>
        <label>1</label>
    </ligand>
</feature>
<feature type="binding site" evidence="19">
    <location>
        <position position="80"/>
    </location>
    <ligand>
        <name>Ca(2+)</name>
        <dbReference type="ChEBI" id="CHEBI:29108"/>
        <label>1</label>
    </ligand>
</feature>
<feature type="signal peptide" evidence="22">
    <location>
        <begin position="1"/>
        <end position="26"/>
    </location>
</feature>
<organism evidence="24 25">
    <name type="scientific">Tripterygium wilfordii</name>
    <name type="common">Thunder God vine</name>
    <dbReference type="NCBI Taxonomy" id="458696"/>
    <lineage>
        <taxon>Eukaryota</taxon>
        <taxon>Viridiplantae</taxon>
        <taxon>Streptophyta</taxon>
        <taxon>Embryophyta</taxon>
        <taxon>Tracheophyta</taxon>
        <taxon>Spermatophyta</taxon>
        <taxon>Magnoliopsida</taxon>
        <taxon>eudicotyledons</taxon>
        <taxon>Gunneridae</taxon>
        <taxon>Pentapetalae</taxon>
        <taxon>rosids</taxon>
        <taxon>fabids</taxon>
        <taxon>Celastrales</taxon>
        <taxon>Celastraceae</taxon>
        <taxon>Tripterygium</taxon>
    </lineage>
</organism>
<dbReference type="FunFam" id="1.10.520.10:FF:000006">
    <property type="entry name" value="Peroxidase"/>
    <property type="match status" value="1"/>
</dbReference>
<dbReference type="InterPro" id="IPR019794">
    <property type="entry name" value="Peroxidases_AS"/>
</dbReference>